<keyword evidence="2" id="KW-1185">Reference proteome</keyword>
<dbReference type="EMBL" id="BPLR01013113">
    <property type="protein sequence ID" value="GIY58846.1"/>
    <property type="molecule type" value="Genomic_DNA"/>
</dbReference>
<comment type="caution">
    <text evidence="1">The sequence shown here is derived from an EMBL/GenBank/DDBJ whole genome shotgun (WGS) entry which is preliminary data.</text>
</comment>
<sequence>MNQGTPKKGGREFPLRGNENSCCVIHQKTALSRSGKVGDRELRCVTGPWPKSHVTPELQKSAAHRRLCHVLAVYSQVAFPTSTKGPDFIYAISESTKISV</sequence>
<reference evidence="1 2" key="1">
    <citation type="submission" date="2021-06" db="EMBL/GenBank/DDBJ databases">
        <title>Caerostris extrusa draft genome.</title>
        <authorList>
            <person name="Kono N."/>
            <person name="Arakawa K."/>
        </authorList>
    </citation>
    <scope>NUCLEOTIDE SEQUENCE [LARGE SCALE GENOMIC DNA]</scope>
</reference>
<evidence type="ECO:0000313" key="1">
    <source>
        <dbReference type="EMBL" id="GIY58846.1"/>
    </source>
</evidence>
<proteinExistence type="predicted"/>
<protein>
    <submittedName>
        <fullName evidence="1">Uncharacterized protein</fullName>
    </submittedName>
</protein>
<gene>
    <name evidence="1" type="ORF">CEXT_779881</name>
</gene>
<accession>A0AAV4UMA2</accession>
<dbReference type="AlphaFoldDB" id="A0AAV4UMA2"/>
<evidence type="ECO:0000313" key="2">
    <source>
        <dbReference type="Proteomes" id="UP001054945"/>
    </source>
</evidence>
<dbReference type="Proteomes" id="UP001054945">
    <property type="component" value="Unassembled WGS sequence"/>
</dbReference>
<name>A0AAV4UMA2_CAEEX</name>
<organism evidence="1 2">
    <name type="scientific">Caerostris extrusa</name>
    <name type="common">Bark spider</name>
    <name type="synonym">Caerostris bankana</name>
    <dbReference type="NCBI Taxonomy" id="172846"/>
    <lineage>
        <taxon>Eukaryota</taxon>
        <taxon>Metazoa</taxon>
        <taxon>Ecdysozoa</taxon>
        <taxon>Arthropoda</taxon>
        <taxon>Chelicerata</taxon>
        <taxon>Arachnida</taxon>
        <taxon>Araneae</taxon>
        <taxon>Araneomorphae</taxon>
        <taxon>Entelegynae</taxon>
        <taxon>Araneoidea</taxon>
        <taxon>Araneidae</taxon>
        <taxon>Caerostris</taxon>
    </lineage>
</organism>